<feature type="domain" description="DEK-C" evidence="4">
    <location>
        <begin position="7"/>
        <end position="64"/>
    </location>
</feature>
<keyword evidence="6" id="KW-1185">Reference proteome</keyword>
<comment type="caution">
    <text evidence="5">The sequence shown here is derived from an EMBL/GenBank/DDBJ whole genome shotgun (WGS) entry which is preliminary data.</text>
</comment>
<feature type="compositionally biased region" description="Basic and acidic residues" evidence="2">
    <location>
        <begin position="551"/>
        <end position="568"/>
    </location>
</feature>
<dbReference type="GO" id="GO:0008270">
    <property type="term" value="F:zinc ion binding"/>
    <property type="evidence" value="ECO:0007669"/>
    <property type="project" value="UniProtKB-KW"/>
</dbReference>
<dbReference type="Pfam" id="PF00098">
    <property type="entry name" value="zf-CCHC"/>
    <property type="match status" value="1"/>
</dbReference>
<evidence type="ECO:0000313" key="6">
    <source>
        <dbReference type="Proteomes" id="UP001630127"/>
    </source>
</evidence>
<gene>
    <name evidence="5" type="ORF">ACH5RR_000065</name>
</gene>
<feature type="region of interest" description="Disordered" evidence="2">
    <location>
        <begin position="551"/>
        <end position="572"/>
    </location>
</feature>
<name>A0ABD3AZM8_9GENT</name>
<dbReference type="Gene3D" id="2.30.31.10">
    <property type="entry name" value="Transcriptional Coactivator Pc4, Chain A"/>
    <property type="match status" value="1"/>
</dbReference>
<keyword evidence="1" id="KW-0479">Metal-binding</keyword>
<evidence type="ECO:0000256" key="2">
    <source>
        <dbReference type="SAM" id="MobiDB-lite"/>
    </source>
</evidence>
<feature type="region of interest" description="Disordered" evidence="2">
    <location>
        <begin position="217"/>
        <end position="236"/>
    </location>
</feature>
<dbReference type="Proteomes" id="UP001630127">
    <property type="component" value="Unassembled WGS sequence"/>
</dbReference>
<dbReference type="AlphaFoldDB" id="A0ABD3AZM8"/>
<feature type="domain" description="CCHC-type" evidence="3">
    <location>
        <begin position="538"/>
        <end position="553"/>
    </location>
</feature>
<evidence type="ECO:0000313" key="5">
    <source>
        <dbReference type="EMBL" id="KAL3536699.1"/>
    </source>
</evidence>
<protein>
    <recommendedName>
        <fullName evidence="7">CCHC-type domain-containing protein</fullName>
    </recommendedName>
</protein>
<dbReference type="Pfam" id="PF08766">
    <property type="entry name" value="DEK_C"/>
    <property type="match status" value="1"/>
</dbReference>
<evidence type="ECO:0000259" key="4">
    <source>
        <dbReference type="PROSITE" id="PS51998"/>
    </source>
</evidence>
<dbReference type="PROSITE" id="PS51998">
    <property type="entry name" value="DEK_C"/>
    <property type="match status" value="1"/>
</dbReference>
<evidence type="ECO:0000256" key="1">
    <source>
        <dbReference type="PROSITE-ProRule" id="PRU00047"/>
    </source>
</evidence>
<dbReference type="SMART" id="SM00343">
    <property type="entry name" value="ZnF_C2HC"/>
    <property type="match status" value="1"/>
</dbReference>
<evidence type="ECO:0008006" key="7">
    <source>
        <dbReference type="Google" id="ProtNLM"/>
    </source>
</evidence>
<dbReference type="InterPro" id="IPR009044">
    <property type="entry name" value="ssDNA-bd_transcriptional_reg"/>
</dbReference>
<dbReference type="EMBL" id="JBJUIK010000001">
    <property type="protein sequence ID" value="KAL3536699.1"/>
    <property type="molecule type" value="Genomic_DNA"/>
</dbReference>
<dbReference type="PROSITE" id="PS50158">
    <property type="entry name" value="ZF_CCHC"/>
    <property type="match status" value="1"/>
</dbReference>
<organism evidence="5 6">
    <name type="scientific">Cinchona calisaya</name>
    <dbReference type="NCBI Taxonomy" id="153742"/>
    <lineage>
        <taxon>Eukaryota</taxon>
        <taxon>Viridiplantae</taxon>
        <taxon>Streptophyta</taxon>
        <taxon>Embryophyta</taxon>
        <taxon>Tracheophyta</taxon>
        <taxon>Spermatophyta</taxon>
        <taxon>Magnoliopsida</taxon>
        <taxon>eudicotyledons</taxon>
        <taxon>Gunneridae</taxon>
        <taxon>Pentapetalae</taxon>
        <taxon>asterids</taxon>
        <taxon>lamiids</taxon>
        <taxon>Gentianales</taxon>
        <taxon>Rubiaceae</taxon>
        <taxon>Cinchonoideae</taxon>
        <taxon>Cinchoneae</taxon>
        <taxon>Cinchona</taxon>
    </lineage>
</organism>
<reference evidence="5 6" key="1">
    <citation type="submission" date="2024-11" db="EMBL/GenBank/DDBJ databases">
        <title>A near-complete genome assembly of Cinchona calisaya.</title>
        <authorList>
            <person name="Lian D.C."/>
            <person name="Zhao X.W."/>
            <person name="Wei L."/>
        </authorList>
    </citation>
    <scope>NUCLEOTIDE SEQUENCE [LARGE SCALE GENOMIC DNA]</scope>
    <source>
        <tissue evidence="5">Nenye</tissue>
    </source>
</reference>
<dbReference type="SUPFAM" id="SSF57756">
    <property type="entry name" value="Retrovirus zinc finger-like domains"/>
    <property type="match status" value="1"/>
</dbReference>
<evidence type="ECO:0000259" key="3">
    <source>
        <dbReference type="PROSITE" id="PS50158"/>
    </source>
</evidence>
<dbReference type="Pfam" id="PF02229">
    <property type="entry name" value="PC4"/>
    <property type="match status" value="1"/>
</dbReference>
<dbReference type="InterPro" id="IPR003173">
    <property type="entry name" value="PC4_C"/>
</dbReference>
<keyword evidence="1" id="KW-0863">Zinc-finger</keyword>
<dbReference type="PANTHER" id="PTHR47592:SF6">
    <property type="entry name" value="PBF68 PROTEIN"/>
    <property type="match status" value="1"/>
</dbReference>
<dbReference type="Gene3D" id="4.10.60.10">
    <property type="entry name" value="Zinc finger, CCHC-type"/>
    <property type="match status" value="1"/>
</dbReference>
<sequence length="584" mass="66072">MEEISSSSKRRKIEETVIKILKSADLETATEYSVRAAAAHQLSADLSDLSHKFLVRQVLESFLLSTTATTTAENTKEETVAAAVRDDQQVCSDKGRVICELSDKRSVAVHEFRGKALVSIRDYYDKDGKQVPSGRGISLTGRQWSLFRNSFPAIEEAIAKMASQIRLEAVEKQSGAELLAGDITTRRTQIQMETDISNSLDAVDPERKVGKIKHVGMDTNDSVTTPNGGHSSQAELIQEDSIDVLNHQRQRDGERENNGLNSIDSTSTLCSQGQTLNQTHQPQADTSMTSAFAPRGHIQHNPATCIPQSLVPIMTTRLYGKNYHCWVHQMEFFLKQLKVAYVLKDPCPSISVEALSFEEIVQAKAAVQQWVDDEYRCRHYILNSLSDNLFDQYSKKNGCSAKELWEELKSVYNEDYGTVRSQINKYIQFQMVDGISVLEQAQELQRIFNTITASGIWMDDNFHVSVIISKLPPSWKEYRANLMQEEVLPLNVLMHRLEVEEESRNQQLKENFSRNAHIDNSKVRYKSGPRKKEMKGLCYSCGKEGHISKHCPDKKFETHGKSNQKENETVPTVTDVKVEENFQD</sequence>
<proteinExistence type="predicted"/>
<keyword evidence="1" id="KW-0862">Zinc</keyword>
<dbReference type="PANTHER" id="PTHR47592">
    <property type="entry name" value="PBF68 PROTEIN"/>
    <property type="match status" value="1"/>
</dbReference>
<dbReference type="InterPro" id="IPR014876">
    <property type="entry name" value="DEK_C"/>
</dbReference>
<accession>A0ABD3AZM8</accession>
<dbReference type="SUPFAM" id="SSF54447">
    <property type="entry name" value="ssDNA-binding transcriptional regulator domain"/>
    <property type="match status" value="1"/>
</dbReference>
<feature type="compositionally biased region" description="Polar residues" evidence="2">
    <location>
        <begin position="219"/>
        <end position="235"/>
    </location>
</feature>
<dbReference type="InterPro" id="IPR001878">
    <property type="entry name" value="Znf_CCHC"/>
</dbReference>
<dbReference type="InterPro" id="IPR036875">
    <property type="entry name" value="Znf_CCHC_sf"/>
</dbReference>
<dbReference type="Pfam" id="PF14223">
    <property type="entry name" value="Retrotran_gag_2"/>
    <property type="match status" value="1"/>
</dbReference>